<name>A0A6J4NI34_9CHLR</name>
<evidence type="ECO:0000313" key="1">
    <source>
        <dbReference type="EMBL" id="CAA9385737.1"/>
    </source>
</evidence>
<reference evidence="1" key="1">
    <citation type="submission" date="2020-02" db="EMBL/GenBank/DDBJ databases">
        <authorList>
            <person name="Meier V. D."/>
        </authorList>
    </citation>
    <scope>NUCLEOTIDE SEQUENCE</scope>
    <source>
        <strain evidence="1">AVDCRST_MAG93</strain>
    </source>
</reference>
<dbReference type="EMBL" id="CADCTR010003174">
    <property type="protein sequence ID" value="CAA9385737.1"/>
    <property type="molecule type" value="Genomic_DNA"/>
</dbReference>
<protein>
    <submittedName>
        <fullName evidence="1">Uncharacterized protein</fullName>
    </submittedName>
</protein>
<sequence length="61" mass="7077">MTELRKVGENQYDVVVDERVIGRVWNWHGSWSAEANGQTHHGLKSRKEAIARVERNHQPGR</sequence>
<dbReference type="AlphaFoldDB" id="A0A6J4NI34"/>
<gene>
    <name evidence="1" type="ORF">AVDCRST_MAG93-9443</name>
</gene>
<accession>A0A6J4NI34</accession>
<proteinExistence type="predicted"/>
<organism evidence="1">
    <name type="scientific">uncultured Chloroflexia bacterium</name>
    <dbReference type="NCBI Taxonomy" id="1672391"/>
    <lineage>
        <taxon>Bacteria</taxon>
        <taxon>Bacillati</taxon>
        <taxon>Chloroflexota</taxon>
        <taxon>Chloroflexia</taxon>
        <taxon>environmental samples</taxon>
    </lineage>
</organism>